<keyword evidence="2 5" id="KW-0560">Oxidoreductase</keyword>
<evidence type="ECO:0000256" key="1">
    <source>
        <dbReference type="ARBA" id="ARBA00005591"/>
    </source>
</evidence>
<dbReference type="PROSITE" id="PS51257">
    <property type="entry name" value="PROKAR_LIPOPROTEIN"/>
    <property type="match status" value="1"/>
</dbReference>
<name>A0A8J7AJW5_9CYAN</name>
<dbReference type="Pfam" id="PF01625">
    <property type="entry name" value="PMSR"/>
    <property type="match status" value="1"/>
</dbReference>
<dbReference type="InterPro" id="IPR002569">
    <property type="entry name" value="Met_Sox_Rdtase_MsrA_dom"/>
</dbReference>
<dbReference type="GO" id="GO:0008113">
    <property type="term" value="F:peptide-methionine (S)-S-oxide reductase activity"/>
    <property type="evidence" value="ECO:0007669"/>
    <property type="project" value="UniProtKB-UniRule"/>
</dbReference>
<feature type="active site" evidence="5">
    <location>
        <position position="59"/>
    </location>
</feature>
<feature type="domain" description="Peptide methionine sulphoxide reductase MsrA" evidence="7">
    <location>
        <begin position="52"/>
        <end position="203"/>
    </location>
</feature>
<dbReference type="SUPFAM" id="SSF55068">
    <property type="entry name" value="Peptide methionine sulfoxide reductase"/>
    <property type="match status" value="1"/>
</dbReference>
<dbReference type="RefSeq" id="WP_193904675.1">
    <property type="nucleotide sequence ID" value="NZ_JADEXG010000002.1"/>
</dbReference>
<keyword evidence="6" id="KW-0732">Signal</keyword>
<gene>
    <name evidence="5 8" type="primary">msrA</name>
    <name evidence="8" type="ORF">IQ241_01680</name>
</gene>
<dbReference type="NCBIfam" id="TIGR00401">
    <property type="entry name" value="msrA"/>
    <property type="match status" value="1"/>
</dbReference>
<proteinExistence type="inferred from homology"/>
<dbReference type="AlphaFoldDB" id="A0A8J7AJW5"/>
<dbReference type="PANTHER" id="PTHR43774:SF1">
    <property type="entry name" value="PEPTIDE METHIONINE SULFOXIDE REDUCTASE MSRA 2"/>
    <property type="match status" value="1"/>
</dbReference>
<protein>
    <recommendedName>
        <fullName evidence="5">Peptide methionine sulfoxide reductase MsrA</fullName>
        <shortName evidence="5">Protein-methionine-S-oxide reductase</shortName>
        <ecNumber evidence="5">1.8.4.11</ecNumber>
    </recommendedName>
    <alternativeName>
        <fullName evidence="5">Peptide-methionine (S)-S-oxide reductase</fullName>
        <shortName evidence="5">Peptide Met(O) reductase</shortName>
    </alternativeName>
</protein>
<dbReference type="Proteomes" id="UP000636505">
    <property type="component" value="Unassembled WGS sequence"/>
</dbReference>
<dbReference type="EC" id="1.8.4.11" evidence="5"/>
<keyword evidence="9" id="KW-1185">Reference proteome</keyword>
<reference evidence="8" key="1">
    <citation type="submission" date="2020-10" db="EMBL/GenBank/DDBJ databases">
        <authorList>
            <person name="Castelo-Branco R."/>
            <person name="Eusebio N."/>
            <person name="Adriana R."/>
            <person name="Vieira A."/>
            <person name="Brugerolle De Fraissinette N."/>
            <person name="Rezende De Castro R."/>
            <person name="Schneider M.P."/>
            <person name="Vasconcelos V."/>
            <person name="Leao P.N."/>
        </authorList>
    </citation>
    <scope>NUCLEOTIDE SEQUENCE</scope>
    <source>
        <strain evidence="8">LEGE 07310</strain>
    </source>
</reference>
<comment type="caution">
    <text evidence="8">The sequence shown here is derived from an EMBL/GenBank/DDBJ whole genome shotgun (WGS) entry which is preliminary data.</text>
</comment>
<dbReference type="InterPro" id="IPR036509">
    <property type="entry name" value="Met_Sox_Rdtase_MsrA_sf"/>
</dbReference>
<comment type="similarity">
    <text evidence="1 5">Belongs to the MsrA Met sulfoxide reductase family.</text>
</comment>
<feature type="chain" id="PRO_5035325720" description="Peptide methionine sulfoxide reductase MsrA" evidence="6">
    <location>
        <begin position="26"/>
        <end position="227"/>
    </location>
</feature>
<sequence length="227" mass="25442">MRIKQVFTWLSVLLLSTALLSCSSAEPSASVPAESASETAQLISADDSQLAEAVFAGGCFWCMEKPYDQLPGVVSTISGYTGGEVENPSYQQVSAGTTGHVEALQVRYDPEQISYEELLPVFWHNIDPVDDQGQFCDKGSQYRSAIFYQNEEQRQLAEASKRSLKASNKFDQPIATDLLPASEFYPAEDYHQNYYQTHPVRYKVYRFGCGRDQRLSELWGDEAPVHD</sequence>
<dbReference type="PANTHER" id="PTHR43774">
    <property type="entry name" value="PEPTIDE METHIONINE SULFOXIDE REDUCTASE"/>
    <property type="match status" value="1"/>
</dbReference>
<comment type="function">
    <text evidence="5">Has an important function as a repair enzyme for proteins that have been inactivated by oxidation. Catalyzes the reversible oxidation-reduction of methionine sulfoxide in proteins to methionine.</text>
</comment>
<comment type="catalytic activity">
    <reaction evidence="4 5">
        <text>[thioredoxin]-disulfide + L-methionine + H2O = L-methionine (S)-S-oxide + [thioredoxin]-dithiol</text>
        <dbReference type="Rhea" id="RHEA:19993"/>
        <dbReference type="Rhea" id="RHEA-COMP:10698"/>
        <dbReference type="Rhea" id="RHEA-COMP:10700"/>
        <dbReference type="ChEBI" id="CHEBI:15377"/>
        <dbReference type="ChEBI" id="CHEBI:29950"/>
        <dbReference type="ChEBI" id="CHEBI:50058"/>
        <dbReference type="ChEBI" id="CHEBI:57844"/>
        <dbReference type="ChEBI" id="CHEBI:58772"/>
        <dbReference type="EC" id="1.8.4.11"/>
    </reaction>
</comment>
<evidence type="ECO:0000256" key="5">
    <source>
        <dbReference type="HAMAP-Rule" id="MF_01401"/>
    </source>
</evidence>
<evidence type="ECO:0000256" key="6">
    <source>
        <dbReference type="SAM" id="SignalP"/>
    </source>
</evidence>
<dbReference type="EMBL" id="JADEXG010000002">
    <property type="protein sequence ID" value="MBE9076014.1"/>
    <property type="molecule type" value="Genomic_DNA"/>
</dbReference>
<accession>A0A8J7AJW5</accession>
<comment type="catalytic activity">
    <reaction evidence="3 5">
        <text>L-methionyl-[protein] + [thioredoxin]-disulfide + H2O = L-methionyl-(S)-S-oxide-[protein] + [thioredoxin]-dithiol</text>
        <dbReference type="Rhea" id="RHEA:14217"/>
        <dbReference type="Rhea" id="RHEA-COMP:10698"/>
        <dbReference type="Rhea" id="RHEA-COMP:10700"/>
        <dbReference type="Rhea" id="RHEA-COMP:12313"/>
        <dbReference type="Rhea" id="RHEA-COMP:12315"/>
        <dbReference type="ChEBI" id="CHEBI:15377"/>
        <dbReference type="ChEBI" id="CHEBI:16044"/>
        <dbReference type="ChEBI" id="CHEBI:29950"/>
        <dbReference type="ChEBI" id="CHEBI:44120"/>
        <dbReference type="ChEBI" id="CHEBI:50058"/>
        <dbReference type="EC" id="1.8.4.11"/>
    </reaction>
</comment>
<feature type="signal peptide" evidence="6">
    <location>
        <begin position="1"/>
        <end position="25"/>
    </location>
</feature>
<organism evidence="8 9">
    <name type="scientific">Vasconcelosia minhoensis LEGE 07310</name>
    <dbReference type="NCBI Taxonomy" id="915328"/>
    <lineage>
        <taxon>Bacteria</taxon>
        <taxon>Bacillati</taxon>
        <taxon>Cyanobacteriota</taxon>
        <taxon>Cyanophyceae</taxon>
        <taxon>Nodosilineales</taxon>
        <taxon>Cymatolegaceae</taxon>
        <taxon>Vasconcelosia</taxon>
        <taxon>Vasconcelosia minhoensis</taxon>
    </lineage>
</organism>
<evidence type="ECO:0000256" key="4">
    <source>
        <dbReference type="ARBA" id="ARBA00048782"/>
    </source>
</evidence>
<evidence type="ECO:0000313" key="8">
    <source>
        <dbReference type="EMBL" id="MBE9076014.1"/>
    </source>
</evidence>
<dbReference type="HAMAP" id="MF_01401">
    <property type="entry name" value="MsrA"/>
    <property type="match status" value="1"/>
</dbReference>
<evidence type="ECO:0000256" key="2">
    <source>
        <dbReference type="ARBA" id="ARBA00023002"/>
    </source>
</evidence>
<evidence type="ECO:0000259" key="7">
    <source>
        <dbReference type="Pfam" id="PF01625"/>
    </source>
</evidence>
<evidence type="ECO:0000256" key="3">
    <source>
        <dbReference type="ARBA" id="ARBA00047806"/>
    </source>
</evidence>
<dbReference type="Gene3D" id="3.30.1060.10">
    <property type="entry name" value="Peptide methionine sulphoxide reductase MsrA"/>
    <property type="match status" value="1"/>
</dbReference>
<evidence type="ECO:0000313" key="9">
    <source>
        <dbReference type="Proteomes" id="UP000636505"/>
    </source>
</evidence>